<evidence type="ECO:0000256" key="19">
    <source>
        <dbReference type="ARBA" id="ARBA00023273"/>
    </source>
</evidence>
<keyword evidence="27" id="KW-1185">Reference proteome</keyword>
<evidence type="ECO:0000256" key="10">
    <source>
        <dbReference type="ARBA" id="ARBA00022553"/>
    </source>
</evidence>
<dbReference type="FunFam" id="3.40.50.10140:FF:000014">
    <property type="entry name" value="TIR domain-containing adapter molecule 2"/>
    <property type="match status" value="1"/>
</dbReference>
<gene>
    <name evidence="26" type="ORF">GDO86_002177</name>
</gene>
<dbReference type="InterPro" id="IPR046946">
    <property type="entry name" value="TCAM1/2"/>
</dbReference>
<dbReference type="InterPro" id="IPR000157">
    <property type="entry name" value="TIR_dom"/>
</dbReference>
<keyword evidence="11" id="KW-0399">Innate immunity</keyword>
<dbReference type="Gene3D" id="3.40.50.10140">
    <property type="entry name" value="Toll/interleukin-1 receptor homology (TIR) domain"/>
    <property type="match status" value="1"/>
</dbReference>
<feature type="domain" description="TIR" evidence="25">
    <location>
        <begin position="22"/>
        <end position="179"/>
    </location>
</feature>
<evidence type="ECO:0000256" key="20">
    <source>
        <dbReference type="ARBA" id="ARBA00023288"/>
    </source>
</evidence>
<dbReference type="EMBL" id="JAACNH010000001">
    <property type="protein sequence ID" value="KAG8456287.1"/>
    <property type="molecule type" value="Genomic_DNA"/>
</dbReference>
<dbReference type="PANTHER" id="PTHR47230">
    <property type="entry name" value="TIR DOMAIN-CONTAINING ADAPTER MOLECULE 1"/>
    <property type="match status" value="1"/>
</dbReference>
<dbReference type="GO" id="GO:0005783">
    <property type="term" value="C:endoplasmic reticulum"/>
    <property type="evidence" value="ECO:0007669"/>
    <property type="project" value="UniProtKB-SubCell"/>
</dbReference>
<dbReference type="GO" id="GO:0006954">
    <property type="term" value="P:inflammatory response"/>
    <property type="evidence" value="ECO:0007669"/>
    <property type="project" value="UniProtKB-KW"/>
</dbReference>
<dbReference type="GO" id="GO:0001891">
    <property type="term" value="C:phagocytic cup"/>
    <property type="evidence" value="ECO:0007669"/>
    <property type="project" value="UniProtKB-SubCell"/>
</dbReference>
<dbReference type="GO" id="GO:0043123">
    <property type="term" value="P:positive regulation of canonical NF-kappaB signal transduction"/>
    <property type="evidence" value="ECO:0007669"/>
    <property type="project" value="TreeGrafter"/>
</dbReference>
<dbReference type="GO" id="GO:0005770">
    <property type="term" value="C:late endosome"/>
    <property type="evidence" value="ECO:0007669"/>
    <property type="project" value="UniProtKB-SubCell"/>
</dbReference>
<evidence type="ECO:0000256" key="12">
    <source>
        <dbReference type="ARBA" id="ARBA00022707"/>
    </source>
</evidence>
<evidence type="ECO:0000256" key="13">
    <source>
        <dbReference type="ARBA" id="ARBA00022753"/>
    </source>
</evidence>
<evidence type="ECO:0000259" key="25">
    <source>
        <dbReference type="PROSITE" id="PS50104"/>
    </source>
</evidence>
<keyword evidence="17" id="KW-0472">Membrane</keyword>
<evidence type="ECO:0000256" key="11">
    <source>
        <dbReference type="ARBA" id="ARBA00022588"/>
    </source>
</evidence>
<dbReference type="Proteomes" id="UP000812440">
    <property type="component" value="Chromosome 1"/>
</dbReference>
<dbReference type="AlphaFoldDB" id="A0A8T2KLR9"/>
<dbReference type="GO" id="GO:0005769">
    <property type="term" value="C:early endosome"/>
    <property type="evidence" value="ECO:0007669"/>
    <property type="project" value="UniProtKB-SubCell"/>
</dbReference>
<keyword evidence="8" id="KW-1003">Cell membrane</keyword>
<evidence type="ECO:0000256" key="6">
    <source>
        <dbReference type="ARBA" id="ARBA00004555"/>
    </source>
</evidence>
<dbReference type="OrthoDB" id="62956at2759"/>
<keyword evidence="18" id="KW-0395">Inflammatory response</keyword>
<dbReference type="GO" id="GO:0035591">
    <property type="term" value="F:signaling adaptor activity"/>
    <property type="evidence" value="ECO:0007669"/>
    <property type="project" value="TreeGrafter"/>
</dbReference>
<dbReference type="GO" id="GO:0006897">
    <property type="term" value="P:endocytosis"/>
    <property type="evidence" value="ECO:0007669"/>
    <property type="project" value="UniProtKB-ARBA"/>
</dbReference>
<keyword evidence="12" id="KW-0519">Myristate</keyword>
<evidence type="ECO:0000256" key="7">
    <source>
        <dbReference type="ARBA" id="ARBA00004603"/>
    </source>
</evidence>
<keyword evidence="10" id="KW-0597">Phosphoprotein</keyword>
<evidence type="ECO:0000256" key="1">
    <source>
        <dbReference type="ARBA" id="ARBA00004231"/>
    </source>
</evidence>
<evidence type="ECO:0000256" key="17">
    <source>
        <dbReference type="ARBA" id="ARBA00023136"/>
    </source>
</evidence>
<name>A0A8T2KLR9_9PIPI</name>
<dbReference type="InterPro" id="IPR035897">
    <property type="entry name" value="Toll_tir_struct_dom_sf"/>
</dbReference>
<evidence type="ECO:0000256" key="16">
    <source>
        <dbReference type="ARBA" id="ARBA00023034"/>
    </source>
</evidence>
<dbReference type="GO" id="GO:0045087">
    <property type="term" value="P:innate immune response"/>
    <property type="evidence" value="ECO:0007669"/>
    <property type="project" value="UniProtKB-KW"/>
</dbReference>
<proteinExistence type="predicted"/>
<keyword evidence="9" id="KW-0963">Cytoplasm</keyword>
<comment type="function">
    <text evidence="21">Functions as a sorting adapter in different signaling pathways to facilitate downstream signaling leading to type I interferon induction. In TLR4 signaling, physically bridges TLR4 and TICAM1 and functionally transmits signal to TICAM1 in early endosomes after endocytosis of TLR4. In TLR2 signaling, physically bridges TLR2 and MYD88 and is required for the TLR2-dependent movement of MYD88 to endosomes following ligand engagement. Involved in IL-18 signaling and is proposed to function as a sorting adapter for MYD88 in IL-18 signaling during adaptive immune response. Forms a complex with RAB11FIP2 that is recruited to the phagosomes to promote the activation of the actin-regulatory GTPases RAC1 and CDC42 and subsequent phagocytosis of Gram-negative bacteria.</text>
</comment>
<evidence type="ECO:0000313" key="27">
    <source>
        <dbReference type="Proteomes" id="UP000812440"/>
    </source>
</evidence>
<dbReference type="PROSITE" id="PS50104">
    <property type="entry name" value="TIR"/>
    <property type="match status" value="1"/>
</dbReference>
<keyword evidence="13" id="KW-0967">Endosome</keyword>
<evidence type="ECO:0000256" key="15">
    <source>
        <dbReference type="ARBA" id="ARBA00022859"/>
    </source>
</evidence>
<comment type="subcellular location">
    <subcellularLocation>
        <location evidence="2">Cell membrane</location>
    </subcellularLocation>
    <subcellularLocation>
        <location evidence="1">Cell projection</location>
        <location evidence="1">Phagocytic cup</location>
    </subcellularLocation>
    <subcellularLocation>
        <location evidence="5">Cytoplasm</location>
    </subcellularLocation>
    <subcellularLocation>
        <location evidence="4">Early endosome</location>
    </subcellularLocation>
    <subcellularLocation>
        <location evidence="3">Endoplasmic reticulum</location>
    </subcellularLocation>
    <subcellularLocation>
        <location evidence="6">Golgi apparatus</location>
    </subcellularLocation>
    <subcellularLocation>
        <location evidence="7">Late endosome</location>
    </subcellularLocation>
</comment>
<dbReference type="GO" id="GO:0032481">
    <property type="term" value="P:positive regulation of type I interferon production"/>
    <property type="evidence" value="ECO:0007669"/>
    <property type="project" value="TreeGrafter"/>
</dbReference>
<dbReference type="GO" id="GO:0005794">
    <property type="term" value="C:Golgi apparatus"/>
    <property type="evidence" value="ECO:0007669"/>
    <property type="project" value="UniProtKB-SubCell"/>
</dbReference>
<sequence length="179" mass="20925">MSGGKELKNERIKQIHSANEGVFYRFVILHAANDVTEAIRFKNMFQEEFNIKPGIIFAEMPAGQHILKNLDDAINGSAWTIILLTKNFLSETWCDFQSHATLINSINMQHKYNSVIPVRPEINYLTREKTPFALKVINALEERNSAFPQQVKKIFQENVYQKQHAIWREEKQKEKLQKH</sequence>
<comment type="caution">
    <text evidence="26">The sequence shown here is derived from an EMBL/GenBank/DDBJ whole genome shotgun (WGS) entry which is preliminary data.</text>
</comment>
<evidence type="ECO:0000256" key="3">
    <source>
        <dbReference type="ARBA" id="ARBA00004240"/>
    </source>
</evidence>
<evidence type="ECO:0000256" key="2">
    <source>
        <dbReference type="ARBA" id="ARBA00004236"/>
    </source>
</evidence>
<evidence type="ECO:0000256" key="5">
    <source>
        <dbReference type="ARBA" id="ARBA00004496"/>
    </source>
</evidence>
<dbReference type="GO" id="GO:2000494">
    <property type="term" value="P:positive regulation of interleukin-18-mediated signaling pathway"/>
    <property type="evidence" value="ECO:0007669"/>
    <property type="project" value="UniProtKB-ARBA"/>
</dbReference>
<evidence type="ECO:0000256" key="18">
    <source>
        <dbReference type="ARBA" id="ARBA00023198"/>
    </source>
</evidence>
<evidence type="ECO:0000256" key="21">
    <source>
        <dbReference type="ARBA" id="ARBA00056963"/>
    </source>
</evidence>
<organism evidence="26 27">
    <name type="scientific">Hymenochirus boettgeri</name>
    <name type="common">Congo dwarf clawed frog</name>
    <dbReference type="NCBI Taxonomy" id="247094"/>
    <lineage>
        <taxon>Eukaryota</taxon>
        <taxon>Metazoa</taxon>
        <taxon>Chordata</taxon>
        <taxon>Craniata</taxon>
        <taxon>Vertebrata</taxon>
        <taxon>Euteleostomi</taxon>
        <taxon>Amphibia</taxon>
        <taxon>Batrachia</taxon>
        <taxon>Anura</taxon>
        <taxon>Pipoidea</taxon>
        <taxon>Pipidae</taxon>
        <taxon>Pipinae</taxon>
        <taxon>Hymenochirus</taxon>
    </lineage>
</organism>
<dbReference type="GO" id="GO:0071651">
    <property type="term" value="P:positive regulation of chemokine (C-C motif) ligand 5 production"/>
    <property type="evidence" value="ECO:0007669"/>
    <property type="project" value="UniProtKB-ARBA"/>
</dbReference>
<dbReference type="PANTHER" id="PTHR47230:SF2">
    <property type="entry name" value="TIR DOMAIN-CONTAINING ADAPTER MOLECULE 2"/>
    <property type="match status" value="1"/>
</dbReference>
<evidence type="ECO:0000256" key="23">
    <source>
        <dbReference type="ARBA" id="ARBA00072691"/>
    </source>
</evidence>
<dbReference type="Pfam" id="PF13676">
    <property type="entry name" value="TIR_2"/>
    <property type="match status" value="1"/>
</dbReference>
<accession>A0A8T2KLR9</accession>
<keyword evidence="20" id="KW-0449">Lipoprotein</keyword>
<evidence type="ECO:0000256" key="24">
    <source>
        <dbReference type="ARBA" id="ARBA00080195"/>
    </source>
</evidence>
<dbReference type="SUPFAM" id="SSF52200">
    <property type="entry name" value="Toll/Interleukin receptor TIR domain"/>
    <property type="match status" value="1"/>
</dbReference>
<dbReference type="GO" id="GO:0035666">
    <property type="term" value="P:TRIF-dependent toll-like receptor signaling pathway"/>
    <property type="evidence" value="ECO:0007669"/>
    <property type="project" value="InterPro"/>
</dbReference>
<evidence type="ECO:0000256" key="22">
    <source>
        <dbReference type="ARBA" id="ARBA00063028"/>
    </source>
</evidence>
<keyword evidence="16" id="KW-0333">Golgi apparatus</keyword>
<comment type="subunit">
    <text evidence="22">Homodimer. Interacts with TLR4, TICAM1, IRF3 and IRF7 in response to LPS. Interacts with IL1R1, IL1RAP, IRAK2, IRAK3 and TRAF6. Interacts with protein kinase-inactive mutants of IRAK1 and IRAK4. Isoform 1 interacts with isoform 2; the interaction occurs in late endosomes and disrupts the interaction between isoform 1 and TICAM1. Interacts with MYD88; the interaction decreases after IL-18 stimulation in a time-dependent manner. Interacts with IL18R1 and IL18RAP. Interacts with TLR2. Interacts with RAB11FIP2.</text>
</comment>
<keyword evidence="19" id="KW-0966">Cell projection</keyword>
<keyword evidence="15" id="KW-0391">Immunity</keyword>
<keyword evidence="14" id="KW-0256">Endoplasmic reticulum</keyword>
<reference evidence="26" key="1">
    <citation type="thesis" date="2020" institute="ProQuest LLC" country="789 East Eisenhower Parkway, Ann Arbor, MI, USA">
        <title>Comparative Genomics and Chromosome Evolution.</title>
        <authorList>
            <person name="Mudd A.B."/>
        </authorList>
    </citation>
    <scope>NUCLEOTIDE SEQUENCE</scope>
    <source>
        <strain evidence="26">Female2</strain>
        <tissue evidence="26">Blood</tissue>
    </source>
</reference>
<evidence type="ECO:0000256" key="4">
    <source>
        <dbReference type="ARBA" id="ARBA00004412"/>
    </source>
</evidence>
<evidence type="ECO:0000256" key="14">
    <source>
        <dbReference type="ARBA" id="ARBA00022824"/>
    </source>
</evidence>
<evidence type="ECO:0000256" key="8">
    <source>
        <dbReference type="ARBA" id="ARBA00022475"/>
    </source>
</evidence>
<protein>
    <recommendedName>
        <fullName evidence="23">TIR domain-containing adapter molecule 2</fullName>
    </recommendedName>
    <alternativeName>
        <fullName evidence="24">TRIF-related adapter molecule</fullName>
    </alternativeName>
</protein>
<evidence type="ECO:0000256" key="9">
    <source>
        <dbReference type="ARBA" id="ARBA00022490"/>
    </source>
</evidence>
<evidence type="ECO:0000313" key="26">
    <source>
        <dbReference type="EMBL" id="KAG8456287.1"/>
    </source>
</evidence>